<dbReference type="EMBL" id="CAMXCT010003686">
    <property type="protein sequence ID" value="CAI4005767.1"/>
    <property type="molecule type" value="Genomic_DNA"/>
</dbReference>
<feature type="compositionally biased region" description="Low complexity" evidence="1">
    <location>
        <begin position="308"/>
        <end position="322"/>
    </location>
</feature>
<keyword evidence="4" id="KW-1185">Reference proteome</keyword>
<protein>
    <submittedName>
        <fullName evidence="2">Uncharacterized protein</fullName>
    </submittedName>
</protein>
<dbReference type="AlphaFoldDB" id="A0A9P1D9R6"/>
<proteinExistence type="predicted"/>
<dbReference type="Proteomes" id="UP001152797">
    <property type="component" value="Unassembled WGS sequence"/>
</dbReference>
<feature type="compositionally biased region" description="Basic and acidic residues" evidence="1">
    <location>
        <begin position="44"/>
        <end position="56"/>
    </location>
</feature>
<evidence type="ECO:0000313" key="3">
    <source>
        <dbReference type="EMBL" id="CAL1159142.1"/>
    </source>
</evidence>
<feature type="region of interest" description="Disordered" evidence="1">
    <location>
        <begin position="44"/>
        <end position="79"/>
    </location>
</feature>
<organism evidence="2">
    <name type="scientific">Cladocopium goreaui</name>
    <dbReference type="NCBI Taxonomy" id="2562237"/>
    <lineage>
        <taxon>Eukaryota</taxon>
        <taxon>Sar</taxon>
        <taxon>Alveolata</taxon>
        <taxon>Dinophyceae</taxon>
        <taxon>Suessiales</taxon>
        <taxon>Symbiodiniaceae</taxon>
        <taxon>Cladocopium</taxon>
    </lineage>
</organism>
<evidence type="ECO:0000256" key="1">
    <source>
        <dbReference type="SAM" id="MobiDB-lite"/>
    </source>
</evidence>
<sequence>MAEIFDGLKPAASAAVPTGIVLISTKLAELLGVSNGEQVQIARSERVSRRGSKEDGAEPVAGVRRESNYTGSLPPEKRSHAVWSESPLFPHARNDHSGRRTVHGVHHSVHSVQGRILGTPQAKVAEELPEHLHTTPRGYVPRPMASVASAHGFHHPPMPVAQPTATPTPQTPPVGPVPGPKVGPGYSNPGQPGYHPVYAQPWRVVMPSVWKRQEEEAMELAQLRTQLLQVKMELGSSESMNESEGLYGKLEWQEDVKSFQVQVPPCWFGKPEKSQEPLGPDGKPAWCQHVSYGARPYVEECSDLGATPKAAPAPTKNTKKPAMLGDGLGQGQDCSDQIESLWLRQREANLAWRPALLEMESAENSSSMVYGKLLTTAPHWCGYIPWLVQFVVPPCWFGKPAPSTGPLGPDGKPEWCKWVSPSAIEYVPDCKGGMYDKGPLLGAAPPPATRPNVKPGWCSHVPKDGGKNNRDFGVCFGVAYVQKGLLWYLMFQNHESGTTVILFVHEYGT</sequence>
<accession>A0A9P1D9R6</accession>
<name>A0A9P1D9R6_9DINO</name>
<comment type="caution">
    <text evidence="2">The sequence shown here is derived from an EMBL/GenBank/DDBJ whole genome shotgun (WGS) entry which is preliminary data.</text>
</comment>
<reference evidence="2" key="1">
    <citation type="submission" date="2022-10" db="EMBL/GenBank/DDBJ databases">
        <authorList>
            <person name="Chen Y."/>
            <person name="Dougan E. K."/>
            <person name="Chan C."/>
            <person name="Rhodes N."/>
            <person name="Thang M."/>
        </authorList>
    </citation>
    <scope>NUCLEOTIDE SEQUENCE</scope>
</reference>
<evidence type="ECO:0000313" key="4">
    <source>
        <dbReference type="Proteomes" id="UP001152797"/>
    </source>
</evidence>
<evidence type="ECO:0000313" key="2">
    <source>
        <dbReference type="EMBL" id="CAI4005767.1"/>
    </source>
</evidence>
<feature type="region of interest" description="Disordered" evidence="1">
    <location>
        <begin position="308"/>
        <end position="331"/>
    </location>
</feature>
<dbReference type="EMBL" id="CAMXCT020003686">
    <property type="protein sequence ID" value="CAL1159142.1"/>
    <property type="molecule type" value="Genomic_DNA"/>
</dbReference>
<dbReference type="OrthoDB" id="10463681at2759"/>
<gene>
    <name evidence="2" type="ORF">C1SCF055_LOCUS31466</name>
</gene>
<dbReference type="EMBL" id="CAMXCT030003686">
    <property type="protein sequence ID" value="CAL4793079.1"/>
    <property type="molecule type" value="Genomic_DNA"/>
</dbReference>
<reference evidence="3" key="2">
    <citation type="submission" date="2024-04" db="EMBL/GenBank/DDBJ databases">
        <authorList>
            <person name="Chen Y."/>
            <person name="Shah S."/>
            <person name="Dougan E. K."/>
            <person name="Thang M."/>
            <person name="Chan C."/>
        </authorList>
    </citation>
    <scope>NUCLEOTIDE SEQUENCE [LARGE SCALE GENOMIC DNA]</scope>
</reference>